<proteinExistence type="predicted"/>
<feature type="region of interest" description="Disordered" evidence="1">
    <location>
        <begin position="311"/>
        <end position="506"/>
    </location>
</feature>
<feature type="compositionally biased region" description="Basic residues" evidence="1">
    <location>
        <begin position="335"/>
        <end position="347"/>
    </location>
</feature>
<feature type="compositionally biased region" description="Acidic residues" evidence="1">
    <location>
        <begin position="423"/>
        <end position="441"/>
    </location>
</feature>
<evidence type="ECO:0000256" key="1">
    <source>
        <dbReference type="SAM" id="MobiDB-lite"/>
    </source>
</evidence>
<protein>
    <submittedName>
        <fullName evidence="2">Uncharacterized protein</fullName>
    </submittedName>
</protein>
<evidence type="ECO:0000313" key="2">
    <source>
        <dbReference type="EMBL" id="KAG7355768.1"/>
    </source>
</evidence>
<feature type="compositionally biased region" description="Polar residues" evidence="1">
    <location>
        <begin position="8"/>
        <end position="32"/>
    </location>
</feature>
<feature type="region of interest" description="Disordered" evidence="1">
    <location>
        <begin position="604"/>
        <end position="733"/>
    </location>
</feature>
<keyword evidence="3" id="KW-1185">Reference proteome</keyword>
<organism evidence="2 3">
    <name type="scientific">Nitzschia inconspicua</name>
    <dbReference type="NCBI Taxonomy" id="303405"/>
    <lineage>
        <taxon>Eukaryota</taxon>
        <taxon>Sar</taxon>
        <taxon>Stramenopiles</taxon>
        <taxon>Ochrophyta</taxon>
        <taxon>Bacillariophyta</taxon>
        <taxon>Bacillariophyceae</taxon>
        <taxon>Bacillariophycidae</taxon>
        <taxon>Bacillariales</taxon>
        <taxon>Bacillariaceae</taxon>
        <taxon>Nitzschia</taxon>
    </lineage>
</organism>
<gene>
    <name evidence="2" type="ORF">IV203_000454</name>
</gene>
<dbReference type="Proteomes" id="UP000693970">
    <property type="component" value="Unassembled WGS sequence"/>
</dbReference>
<feature type="region of interest" description="Disordered" evidence="1">
    <location>
        <begin position="1"/>
        <end position="38"/>
    </location>
</feature>
<evidence type="ECO:0000313" key="3">
    <source>
        <dbReference type="Proteomes" id="UP000693970"/>
    </source>
</evidence>
<reference evidence="2" key="1">
    <citation type="journal article" date="2021" name="Sci. Rep.">
        <title>Diploid genomic architecture of Nitzschia inconspicua, an elite biomass production diatom.</title>
        <authorList>
            <person name="Oliver A."/>
            <person name="Podell S."/>
            <person name="Pinowska A."/>
            <person name="Traller J.C."/>
            <person name="Smith S.R."/>
            <person name="McClure R."/>
            <person name="Beliaev A."/>
            <person name="Bohutskyi P."/>
            <person name="Hill E.A."/>
            <person name="Rabines A."/>
            <person name="Zheng H."/>
            <person name="Allen L.Z."/>
            <person name="Kuo A."/>
            <person name="Grigoriev I.V."/>
            <person name="Allen A.E."/>
            <person name="Hazlebeck D."/>
            <person name="Allen E.E."/>
        </authorList>
    </citation>
    <scope>NUCLEOTIDE SEQUENCE</scope>
    <source>
        <strain evidence="2">Hildebrandi</strain>
    </source>
</reference>
<name>A0A9K3PQN3_9STRA</name>
<accession>A0A9K3PQN3</accession>
<feature type="compositionally biased region" description="Low complexity" evidence="1">
    <location>
        <begin position="682"/>
        <end position="691"/>
    </location>
</feature>
<feature type="compositionally biased region" description="Polar residues" evidence="1">
    <location>
        <begin position="624"/>
        <end position="638"/>
    </location>
</feature>
<feature type="region of interest" description="Disordered" evidence="1">
    <location>
        <begin position="91"/>
        <end position="115"/>
    </location>
</feature>
<feature type="compositionally biased region" description="Low complexity" evidence="1">
    <location>
        <begin position="442"/>
        <end position="457"/>
    </location>
</feature>
<comment type="caution">
    <text evidence="2">The sequence shown here is derived from an EMBL/GenBank/DDBJ whole genome shotgun (WGS) entry which is preliminary data.</text>
</comment>
<feature type="compositionally biased region" description="Basic and acidic residues" evidence="1">
    <location>
        <begin position="483"/>
        <end position="506"/>
    </location>
</feature>
<dbReference type="EMBL" id="JAGRRH010000015">
    <property type="protein sequence ID" value="KAG7355768.1"/>
    <property type="molecule type" value="Genomic_DNA"/>
</dbReference>
<feature type="compositionally biased region" description="Polar residues" evidence="1">
    <location>
        <begin position="380"/>
        <end position="398"/>
    </location>
</feature>
<reference evidence="2" key="2">
    <citation type="submission" date="2021-04" db="EMBL/GenBank/DDBJ databases">
        <authorList>
            <person name="Podell S."/>
        </authorList>
    </citation>
    <scope>NUCLEOTIDE SEQUENCE</scope>
    <source>
        <strain evidence="2">Hildebrandi</strain>
    </source>
</reference>
<dbReference type="OrthoDB" id="43508at2759"/>
<sequence length="890" mass="97833">MSLEGHENGSSSPPVTINNNNNSVKVTATSTDVPPAPFKESDRAALDEVDIDAFIDNHQEDDNDEEELLETTATNIPHVNAANSAAAAVAPTSGQNTNKNNNAVSNGGPGGTAATDETKYRIVVDQRQKEIFEQEREEIMATVPKAVKKRFGEIVFATFGSYIGPVLILNPYHVSPGPVREQWFKMYAKCKASDRLVNMTNLVYWYGAYDNPEGAFSFVPTTKLVDFETGKKRVDKKLETLYKKSRLSSTDELLQKGILEMDEDIKVEPSMRSGNIGRDFLEVYEHRIPVGQEYIPQPITPVQSLALEQKNKPAKRKLTDAGSSIEDDDTVQKVKSPKTGKKPGRKKKSDDAIEPKKKKKKKPTSAVTSSDVGGDKTIDTAASVTKKQIQSEEQTTDGGPTVRLSAYDEYMMALAEEGSHGDTDDEDVDIKDSGSDDDVADEGYLAQDAKPKQQQQQKKAKPKDSSSLSKKDPPKKKASTTKIKMEKRPLGEKKVPSEERKRKEQQRLFEKCEKNHAHLIRRWRKAIDNKDGDQIQRIYSELLDVVTQFTAPFIEVYKLSALMKDSKKIVNDTKRKELLGKLKEQYETKKAEVPAGFSIDRVSEDQMDASAVPSKTKMAKQTKSRSSTLLQEHNTSTAGKAVDVQERPKTGGIHRSSSQGQELDTGAPPSVAPKSDQPPPSQQQQQQKSQPLTGKSEKKKKFSLGKLMRPTSSTPLPDASETKPPTSTPKEAPVAINAPSVKKTPAWVSHVSEGTGNITDESRLLALEFLEQAVPFVPEGKDVNHTAIARNLESAIFRWSCAQDTAPAGSVLNGNGKGGHSDCWDGTKDAQLLLYWNKVHALVAGISGKHQVGTIAGMISEAKFDTVEEVVELSDDILFKSFLGNPLTGF</sequence>
<dbReference type="AlphaFoldDB" id="A0A9K3PQN3"/>
<feature type="compositionally biased region" description="Polar residues" evidence="1">
    <location>
        <begin position="92"/>
        <end position="105"/>
    </location>
</feature>